<protein>
    <submittedName>
        <fullName evidence="5">LacI family DNA-binding transcriptional regulator</fullName>
    </submittedName>
</protein>
<sequence>MTVTKIKNMEEFATVSGLSRPTVSKFFNDPQSVRPSTRTRIEEALERFDYRPNIYAINQNRQLTKTIGIVVPYLADPFFAEIARNLETRCIEEGYSPSLFSSHGRQEQENDILETLRSMKPAGVLMAPLGRISDKGLVERFCNDVPTVLFDSKVEGVGHVFIGSDNMQFTSMMVEYLNRTGDAPCFFEMKTPANPNARKRRQAYIQAMERLGHQPKFVQVDGTGWEFEEIGHRGAMEAITHDAFETSTVLCSNDRLAIGFLAACYQKGVRVGLKKNCHLRVAGHDDHPFSKFTCPSLTTVAQDYSAIAEKSVRRLFELIAGESDAAPSADTLFEGKLVMRDSA</sequence>
<evidence type="ECO:0000313" key="6">
    <source>
        <dbReference type="Proteomes" id="UP001477870"/>
    </source>
</evidence>
<dbReference type="Pfam" id="PF00356">
    <property type="entry name" value="LacI"/>
    <property type="match status" value="1"/>
</dbReference>
<dbReference type="InterPro" id="IPR000843">
    <property type="entry name" value="HTH_LacI"/>
</dbReference>
<keyword evidence="3" id="KW-0804">Transcription</keyword>
<dbReference type="RefSeq" id="WP_342848427.1">
    <property type="nucleotide sequence ID" value="NZ_JBBMQO010000005.1"/>
</dbReference>
<accession>A0ABU9T7F8</accession>
<dbReference type="EMBL" id="JBBMQO010000005">
    <property type="protein sequence ID" value="MEM5502057.1"/>
    <property type="molecule type" value="Genomic_DNA"/>
</dbReference>
<dbReference type="CDD" id="cd06267">
    <property type="entry name" value="PBP1_LacI_sugar_binding-like"/>
    <property type="match status" value="1"/>
</dbReference>
<evidence type="ECO:0000256" key="3">
    <source>
        <dbReference type="ARBA" id="ARBA00023163"/>
    </source>
</evidence>
<feature type="domain" description="HTH lacI-type" evidence="4">
    <location>
        <begin position="7"/>
        <end position="61"/>
    </location>
</feature>
<proteinExistence type="predicted"/>
<organism evidence="5 6">
    <name type="scientific">Ahrensia kielensis</name>
    <dbReference type="NCBI Taxonomy" id="76980"/>
    <lineage>
        <taxon>Bacteria</taxon>
        <taxon>Pseudomonadati</taxon>
        <taxon>Pseudomonadota</taxon>
        <taxon>Alphaproteobacteria</taxon>
        <taxon>Hyphomicrobiales</taxon>
        <taxon>Ahrensiaceae</taxon>
        <taxon>Ahrensia</taxon>
    </lineage>
</organism>
<dbReference type="SUPFAM" id="SSF47413">
    <property type="entry name" value="lambda repressor-like DNA-binding domains"/>
    <property type="match status" value="1"/>
</dbReference>
<dbReference type="InterPro" id="IPR046335">
    <property type="entry name" value="LacI/GalR-like_sensor"/>
</dbReference>
<comment type="caution">
    <text evidence="5">The sequence shown here is derived from an EMBL/GenBank/DDBJ whole genome shotgun (WGS) entry which is preliminary data.</text>
</comment>
<dbReference type="PROSITE" id="PS50932">
    <property type="entry name" value="HTH_LACI_2"/>
    <property type="match status" value="1"/>
</dbReference>
<dbReference type="Gene3D" id="1.10.260.40">
    <property type="entry name" value="lambda repressor-like DNA-binding domains"/>
    <property type="match status" value="1"/>
</dbReference>
<dbReference type="CDD" id="cd01392">
    <property type="entry name" value="HTH_LacI"/>
    <property type="match status" value="1"/>
</dbReference>
<keyword evidence="2 5" id="KW-0238">DNA-binding</keyword>
<dbReference type="Pfam" id="PF13377">
    <property type="entry name" value="Peripla_BP_3"/>
    <property type="match status" value="1"/>
</dbReference>
<dbReference type="PANTHER" id="PTHR30146">
    <property type="entry name" value="LACI-RELATED TRANSCRIPTIONAL REPRESSOR"/>
    <property type="match status" value="1"/>
</dbReference>
<reference evidence="5 6" key="1">
    <citation type="submission" date="2024-03" db="EMBL/GenBank/DDBJ databases">
        <title>Community enrichment and isolation of bacterial strains for fucoidan degradation.</title>
        <authorList>
            <person name="Sichert A."/>
        </authorList>
    </citation>
    <scope>NUCLEOTIDE SEQUENCE [LARGE SCALE GENOMIC DNA]</scope>
    <source>
        <strain evidence="5 6">AS62</strain>
    </source>
</reference>
<evidence type="ECO:0000256" key="2">
    <source>
        <dbReference type="ARBA" id="ARBA00023125"/>
    </source>
</evidence>
<evidence type="ECO:0000313" key="5">
    <source>
        <dbReference type="EMBL" id="MEM5502057.1"/>
    </source>
</evidence>
<dbReference type="InterPro" id="IPR028082">
    <property type="entry name" value="Peripla_BP_I"/>
</dbReference>
<dbReference type="SUPFAM" id="SSF53822">
    <property type="entry name" value="Periplasmic binding protein-like I"/>
    <property type="match status" value="1"/>
</dbReference>
<dbReference type="GO" id="GO:0003677">
    <property type="term" value="F:DNA binding"/>
    <property type="evidence" value="ECO:0007669"/>
    <property type="project" value="UniProtKB-KW"/>
</dbReference>
<dbReference type="InterPro" id="IPR010982">
    <property type="entry name" value="Lambda_DNA-bd_dom_sf"/>
</dbReference>
<evidence type="ECO:0000256" key="1">
    <source>
        <dbReference type="ARBA" id="ARBA00023015"/>
    </source>
</evidence>
<dbReference type="Proteomes" id="UP001477870">
    <property type="component" value="Unassembled WGS sequence"/>
</dbReference>
<gene>
    <name evidence="5" type="ORF">WNY59_10690</name>
</gene>
<keyword evidence="1" id="KW-0805">Transcription regulation</keyword>
<keyword evidence="6" id="KW-1185">Reference proteome</keyword>
<dbReference type="Gene3D" id="3.40.50.2300">
    <property type="match status" value="2"/>
</dbReference>
<dbReference type="SMART" id="SM00354">
    <property type="entry name" value="HTH_LACI"/>
    <property type="match status" value="1"/>
</dbReference>
<name>A0ABU9T7F8_9HYPH</name>
<evidence type="ECO:0000259" key="4">
    <source>
        <dbReference type="PROSITE" id="PS50932"/>
    </source>
</evidence>
<dbReference type="PANTHER" id="PTHR30146:SF109">
    <property type="entry name" value="HTH-TYPE TRANSCRIPTIONAL REGULATOR GALS"/>
    <property type="match status" value="1"/>
</dbReference>